<evidence type="ECO:0000256" key="1">
    <source>
        <dbReference type="ARBA" id="ARBA00008828"/>
    </source>
</evidence>
<dbReference type="InterPro" id="IPR011989">
    <property type="entry name" value="ARM-like"/>
</dbReference>
<name>A0AAW1RTD4_9CHLO</name>
<feature type="region of interest" description="Disordered" evidence="2">
    <location>
        <begin position="1"/>
        <end position="24"/>
    </location>
</feature>
<dbReference type="InterPro" id="IPR039777">
    <property type="entry name" value="IFRD"/>
</dbReference>
<organism evidence="5 6">
    <name type="scientific">Elliptochloris bilobata</name>
    <dbReference type="NCBI Taxonomy" id="381761"/>
    <lineage>
        <taxon>Eukaryota</taxon>
        <taxon>Viridiplantae</taxon>
        <taxon>Chlorophyta</taxon>
        <taxon>core chlorophytes</taxon>
        <taxon>Trebouxiophyceae</taxon>
        <taxon>Trebouxiophyceae incertae sedis</taxon>
        <taxon>Elliptochloris clade</taxon>
        <taxon>Elliptochloris</taxon>
    </lineage>
</organism>
<feature type="domain" description="Interferon-related developmental regulator N-terminal" evidence="4">
    <location>
        <begin position="29"/>
        <end position="324"/>
    </location>
</feature>
<keyword evidence="6" id="KW-1185">Reference proteome</keyword>
<gene>
    <name evidence="5" type="ORF">WJX81_003040</name>
</gene>
<keyword evidence="3" id="KW-0472">Membrane</keyword>
<dbReference type="PANTHER" id="PTHR12354:SF1">
    <property type="entry name" value="INTERFERON-RELATED DEVELOPMENTAL REGULATOR 1"/>
    <property type="match status" value="1"/>
</dbReference>
<dbReference type="Proteomes" id="UP001445335">
    <property type="component" value="Unassembled WGS sequence"/>
</dbReference>
<dbReference type="SUPFAM" id="SSF48371">
    <property type="entry name" value="ARM repeat"/>
    <property type="match status" value="1"/>
</dbReference>
<feature type="compositionally biased region" description="Basic residues" evidence="2">
    <location>
        <begin position="1"/>
        <end position="10"/>
    </location>
</feature>
<keyword evidence="3" id="KW-0812">Transmembrane</keyword>
<evidence type="ECO:0000256" key="2">
    <source>
        <dbReference type="SAM" id="MobiDB-lite"/>
    </source>
</evidence>
<reference evidence="5 6" key="1">
    <citation type="journal article" date="2024" name="Nat. Commun.">
        <title>Phylogenomics reveals the evolutionary origins of lichenization in chlorophyte algae.</title>
        <authorList>
            <person name="Puginier C."/>
            <person name="Libourel C."/>
            <person name="Otte J."/>
            <person name="Skaloud P."/>
            <person name="Haon M."/>
            <person name="Grisel S."/>
            <person name="Petersen M."/>
            <person name="Berrin J.G."/>
            <person name="Delaux P.M."/>
            <person name="Dal Grande F."/>
            <person name="Keller J."/>
        </authorList>
    </citation>
    <scope>NUCLEOTIDE SEQUENCE [LARGE SCALE GENOMIC DNA]</scope>
    <source>
        <strain evidence="5 6">SAG 245.80</strain>
    </source>
</reference>
<accession>A0AAW1RTD4</accession>
<feature type="transmembrane region" description="Helical" evidence="3">
    <location>
        <begin position="477"/>
        <end position="497"/>
    </location>
</feature>
<evidence type="ECO:0000256" key="3">
    <source>
        <dbReference type="SAM" id="Phobius"/>
    </source>
</evidence>
<evidence type="ECO:0000259" key="4">
    <source>
        <dbReference type="Pfam" id="PF05004"/>
    </source>
</evidence>
<dbReference type="AlphaFoldDB" id="A0AAW1RTD4"/>
<dbReference type="EMBL" id="JALJOU010000024">
    <property type="protein sequence ID" value="KAK9836965.1"/>
    <property type="molecule type" value="Genomic_DNA"/>
</dbReference>
<dbReference type="InterPro" id="IPR016024">
    <property type="entry name" value="ARM-type_fold"/>
</dbReference>
<dbReference type="PANTHER" id="PTHR12354">
    <property type="entry name" value="INTERFERON-RELATED DEVELOPMENTAL REGULATOR"/>
    <property type="match status" value="1"/>
</dbReference>
<dbReference type="Gene3D" id="1.25.10.10">
    <property type="entry name" value="Leucine-rich Repeat Variant"/>
    <property type="match status" value="1"/>
</dbReference>
<comment type="caution">
    <text evidence="5">The sequence shown here is derived from an EMBL/GenBank/DDBJ whole genome shotgun (WGS) entry which is preliminary data.</text>
</comment>
<sequence length="514" mass="53820">MAKKKGSSRRLRGDTDSTDGDTLSSVSASTLASLRDDFGDEDLADEHPLERLIDALYEKRASTRERALEALAAFLESSYLPDDILDRRDTLLLLFVRSVRSGGAAEAAMAARALALLAINLGAGDASERVFCEARPALEKVAAAGSRAASARIAAVEALAVLAFIAGEEPDDVEGVLTLLAALWGVGAPAVVAAALRGWALVASTLPGVGMGAEWVERSLAGLEAGLHAGDVDVRGAAGEAIALLYHAAGLAAADASGEDDLGSPGPATPPLAGEDGGARAAGMEDVVARMRDLATNRGDASRRSKRERASLRSTFRGLCAAVEGGDAGETRVKLRHGDVLVVDTRAGRVQLDALRRLLGQGFQPHLLHNPLLHQVFNFEPRGQPSERLTRLEKRMFRSPAAEAVKSRQVHRARDRANTAAYKGAMLAAEKTDNKAKEGIRVTKALGGDVIVSSGAPLPEPLEDFWADEKFEWLGQAAGLLVPALIALAVVVGVFAASRPASPEGSARITDVAP</sequence>
<evidence type="ECO:0000313" key="5">
    <source>
        <dbReference type="EMBL" id="KAK9836965.1"/>
    </source>
</evidence>
<dbReference type="InterPro" id="IPR007701">
    <property type="entry name" value="Interferon-rel_develop_reg_N"/>
</dbReference>
<protein>
    <recommendedName>
        <fullName evidence="4">Interferon-related developmental regulator N-terminal domain-containing protein</fullName>
    </recommendedName>
</protein>
<dbReference type="Pfam" id="PF05004">
    <property type="entry name" value="IFRD"/>
    <property type="match status" value="1"/>
</dbReference>
<evidence type="ECO:0000313" key="6">
    <source>
        <dbReference type="Proteomes" id="UP001445335"/>
    </source>
</evidence>
<comment type="similarity">
    <text evidence="1">Belongs to the IFRD family.</text>
</comment>
<feature type="region of interest" description="Disordered" evidence="2">
    <location>
        <begin position="256"/>
        <end position="280"/>
    </location>
</feature>
<proteinExistence type="inferred from homology"/>
<keyword evidence="3" id="KW-1133">Transmembrane helix</keyword>